<dbReference type="Pfam" id="PF07494">
    <property type="entry name" value="Reg_prop"/>
    <property type="match status" value="1"/>
</dbReference>
<gene>
    <name evidence="1" type="ORF">ABVT43_16125</name>
</gene>
<dbReference type="Gene3D" id="2.130.10.10">
    <property type="entry name" value="YVTN repeat-like/Quinoprotein amine dehydrogenase"/>
    <property type="match status" value="1"/>
</dbReference>
<dbReference type="InterPro" id="IPR011110">
    <property type="entry name" value="Reg_prop"/>
</dbReference>
<protein>
    <submittedName>
        <fullName evidence="1">Two-component regulator propeller domain-containing protein</fullName>
    </submittedName>
</protein>
<reference evidence="1 2" key="1">
    <citation type="submission" date="2024-06" db="EMBL/GenBank/DDBJ databases">
        <authorList>
            <person name="Li F."/>
        </authorList>
    </citation>
    <scope>NUCLEOTIDE SEQUENCE [LARGE SCALE GENOMIC DNA]</scope>
    <source>
        <strain evidence="1 2">GXAS 311</strain>
    </source>
</reference>
<evidence type="ECO:0000313" key="2">
    <source>
        <dbReference type="Proteomes" id="UP001548189"/>
    </source>
</evidence>
<accession>A0ABV2BXP2</accession>
<sequence>MYKNKLFYYRQIFLYVFTLICFHQSLIASEFEYTFKQLSTIEGLSQGSVVDIEEDFEGNIWLATFNGLNRYDDIRIYPYLKNLPNFSIPHNEIVDLEIAPDGRLWALSNQSIFYRKATKI</sequence>
<dbReference type="EMBL" id="JBEVCJ010000025">
    <property type="protein sequence ID" value="MET1256669.1"/>
    <property type="molecule type" value="Genomic_DNA"/>
</dbReference>
<dbReference type="Proteomes" id="UP001548189">
    <property type="component" value="Unassembled WGS sequence"/>
</dbReference>
<evidence type="ECO:0000313" key="1">
    <source>
        <dbReference type="EMBL" id="MET1256669.1"/>
    </source>
</evidence>
<proteinExistence type="predicted"/>
<comment type="caution">
    <text evidence="1">The sequence shown here is derived from an EMBL/GenBank/DDBJ whole genome shotgun (WGS) entry which is preliminary data.</text>
</comment>
<keyword evidence="2" id="KW-1185">Reference proteome</keyword>
<dbReference type="InterPro" id="IPR015943">
    <property type="entry name" value="WD40/YVTN_repeat-like_dom_sf"/>
</dbReference>
<name>A0ABV2BXP2_9GAMM</name>
<organism evidence="1 2">
    <name type="scientific">Aliikangiella maris</name>
    <dbReference type="NCBI Taxonomy" id="3162458"/>
    <lineage>
        <taxon>Bacteria</taxon>
        <taxon>Pseudomonadati</taxon>
        <taxon>Pseudomonadota</taxon>
        <taxon>Gammaproteobacteria</taxon>
        <taxon>Oceanospirillales</taxon>
        <taxon>Pleioneaceae</taxon>
        <taxon>Aliikangiella</taxon>
    </lineage>
</organism>